<proteinExistence type="predicted"/>
<dbReference type="AlphaFoldDB" id="A0A0F9I5U8"/>
<protein>
    <recommendedName>
        <fullName evidence="2">Glycosyl transferase family 1 domain-containing protein</fullName>
    </recommendedName>
</protein>
<comment type="caution">
    <text evidence="3">The sequence shown here is derived from an EMBL/GenBank/DDBJ whole genome shotgun (WGS) entry which is preliminary data.</text>
</comment>
<gene>
    <name evidence="3" type="ORF">LCGC14_1619710</name>
</gene>
<evidence type="ECO:0000313" key="3">
    <source>
        <dbReference type="EMBL" id="KKM22991.1"/>
    </source>
</evidence>
<dbReference type="PANTHER" id="PTHR46401">
    <property type="entry name" value="GLYCOSYLTRANSFERASE WBBK-RELATED"/>
    <property type="match status" value="1"/>
</dbReference>
<sequence length="368" mass="41017">MSLIRVAVVLPQREKFGPKVAGAIALTVRDFVHGTNKQSITSVLGHQQNDTFENIDFIGIEDKKIQFFSRSKSYTKQCINALKKVAVDIIEVHNRVAAAIAIKKAFPQLRVALYLHNDPHTIRGLKTSAERVKVCEVLDVVICVSEFVKSRFVYKNTSPSNVFTVFNALSGLPFTVSLEQKKPLIVFAGRIVPDKGPLLLAQALRKVLPQHSEWRCVFVGAAFYGATEPQTDYEKEVIATISGLGDAVEYMNSQPNQRVMDLLRQASIMVMPSVWEEPFGRSLLEAMASGCACITTRRGGLPEVAGEHAIVLNTITNETIADALHLLITNVTLCKQTQRFSKQYIESRFSIETQSNKLHNIRSQLLQY</sequence>
<dbReference type="InterPro" id="IPR001296">
    <property type="entry name" value="Glyco_trans_1"/>
</dbReference>
<accession>A0A0F9I5U8</accession>
<name>A0A0F9I5U8_9ZZZZ</name>
<evidence type="ECO:0000259" key="2">
    <source>
        <dbReference type="Pfam" id="PF00534"/>
    </source>
</evidence>
<keyword evidence="1" id="KW-0808">Transferase</keyword>
<dbReference type="GO" id="GO:0016757">
    <property type="term" value="F:glycosyltransferase activity"/>
    <property type="evidence" value="ECO:0007669"/>
    <property type="project" value="InterPro"/>
</dbReference>
<dbReference type="GO" id="GO:0009103">
    <property type="term" value="P:lipopolysaccharide biosynthetic process"/>
    <property type="evidence" value="ECO:0007669"/>
    <property type="project" value="TreeGrafter"/>
</dbReference>
<evidence type="ECO:0000256" key="1">
    <source>
        <dbReference type="ARBA" id="ARBA00022679"/>
    </source>
</evidence>
<reference evidence="3" key="1">
    <citation type="journal article" date="2015" name="Nature">
        <title>Complex archaea that bridge the gap between prokaryotes and eukaryotes.</title>
        <authorList>
            <person name="Spang A."/>
            <person name="Saw J.H."/>
            <person name="Jorgensen S.L."/>
            <person name="Zaremba-Niedzwiedzka K."/>
            <person name="Martijn J."/>
            <person name="Lind A.E."/>
            <person name="van Eijk R."/>
            <person name="Schleper C."/>
            <person name="Guy L."/>
            <person name="Ettema T.J."/>
        </authorList>
    </citation>
    <scope>NUCLEOTIDE SEQUENCE</scope>
</reference>
<feature type="domain" description="Glycosyl transferase family 1" evidence="2">
    <location>
        <begin position="178"/>
        <end position="339"/>
    </location>
</feature>
<dbReference type="EMBL" id="LAZR01013217">
    <property type="protein sequence ID" value="KKM22991.1"/>
    <property type="molecule type" value="Genomic_DNA"/>
</dbReference>
<organism evidence="3">
    <name type="scientific">marine sediment metagenome</name>
    <dbReference type="NCBI Taxonomy" id="412755"/>
    <lineage>
        <taxon>unclassified sequences</taxon>
        <taxon>metagenomes</taxon>
        <taxon>ecological metagenomes</taxon>
    </lineage>
</organism>
<dbReference type="Gene3D" id="3.40.50.2000">
    <property type="entry name" value="Glycogen Phosphorylase B"/>
    <property type="match status" value="2"/>
</dbReference>
<dbReference type="Pfam" id="PF00534">
    <property type="entry name" value="Glycos_transf_1"/>
    <property type="match status" value="1"/>
</dbReference>
<dbReference type="SUPFAM" id="SSF53756">
    <property type="entry name" value="UDP-Glycosyltransferase/glycogen phosphorylase"/>
    <property type="match status" value="1"/>
</dbReference>
<dbReference type="CDD" id="cd03801">
    <property type="entry name" value="GT4_PimA-like"/>
    <property type="match status" value="1"/>
</dbReference>
<dbReference type="PANTHER" id="PTHR46401:SF2">
    <property type="entry name" value="GLYCOSYLTRANSFERASE WBBK-RELATED"/>
    <property type="match status" value="1"/>
</dbReference>